<feature type="transmembrane region" description="Helical" evidence="7">
    <location>
        <begin position="164"/>
        <end position="184"/>
    </location>
</feature>
<keyword evidence="10" id="KW-1185">Reference proteome</keyword>
<dbReference type="PANTHER" id="PTHR23517">
    <property type="entry name" value="RESISTANCE PROTEIN MDTM, PUTATIVE-RELATED-RELATED"/>
    <property type="match status" value="1"/>
</dbReference>
<evidence type="ECO:0000256" key="1">
    <source>
        <dbReference type="ARBA" id="ARBA00004651"/>
    </source>
</evidence>
<dbReference type="AlphaFoldDB" id="A0A5C4T8Y5"/>
<name>A0A5C4T8Y5_9BACL</name>
<feature type="transmembrane region" description="Helical" evidence="7">
    <location>
        <begin position="136"/>
        <end position="158"/>
    </location>
</feature>
<dbReference type="RefSeq" id="WP_139603683.1">
    <property type="nucleotide sequence ID" value="NZ_VDCQ01000025.1"/>
</dbReference>
<evidence type="ECO:0000313" key="10">
    <source>
        <dbReference type="Proteomes" id="UP000307943"/>
    </source>
</evidence>
<evidence type="ECO:0000256" key="5">
    <source>
        <dbReference type="ARBA" id="ARBA00022989"/>
    </source>
</evidence>
<dbReference type="OrthoDB" id="56516at2"/>
<protein>
    <submittedName>
        <fullName evidence="9">MFS transporter</fullName>
    </submittedName>
</protein>
<evidence type="ECO:0000256" key="2">
    <source>
        <dbReference type="ARBA" id="ARBA00022448"/>
    </source>
</evidence>
<dbReference type="PROSITE" id="PS50850">
    <property type="entry name" value="MFS"/>
    <property type="match status" value="1"/>
</dbReference>
<keyword evidence="4 7" id="KW-0812">Transmembrane</keyword>
<keyword evidence="5 7" id="KW-1133">Transmembrane helix</keyword>
<dbReference type="Pfam" id="PF07690">
    <property type="entry name" value="MFS_1"/>
    <property type="match status" value="1"/>
</dbReference>
<dbReference type="Proteomes" id="UP000307943">
    <property type="component" value="Unassembled WGS sequence"/>
</dbReference>
<evidence type="ECO:0000313" key="9">
    <source>
        <dbReference type="EMBL" id="TNJ64809.1"/>
    </source>
</evidence>
<proteinExistence type="predicted"/>
<sequence>MALQAWKVAPSSIKALYVCSFLMNLGFYALIPYLTLHLTGNFLWSLALTGVLLGVRQFSQQGFTFIGGIVADRFGCKETLVFGVGVRAVGFLAFAFCTDMWQFFAAAIVSGLGGALFEPSYQAAFARLTPEEHRKLLFSFKNIVSNLGMVSSTIVGSILSSLDFFYLSLVSGGIYIFIACLIAWKLPRLNVDFSRESVLKDMQTIFKDKPFVAYTLILIGYYYLFMQLFLTLPQLAETVAGNKNGVAYVYAAISISVILFQLRITRALQNYENRFMLIGLGTLVMGLGLFAFTFAYNLILLLAGSVVFAFGTMIAGPLLMDVVPMFAPPRQIASYYGFNGYSLAIGGALSTIVGGWFYDLGIHLGWPGLPWIVCLVVALTASWRLYRLKDNRNRFQSASLEKS</sequence>
<dbReference type="InterPro" id="IPR011701">
    <property type="entry name" value="MFS"/>
</dbReference>
<feature type="domain" description="Major facilitator superfamily (MFS) profile" evidence="8">
    <location>
        <begin position="12"/>
        <end position="392"/>
    </location>
</feature>
<feature type="transmembrane region" description="Helical" evidence="7">
    <location>
        <begin position="245"/>
        <end position="262"/>
    </location>
</feature>
<comment type="subcellular location">
    <subcellularLocation>
        <location evidence="1">Cell membrane</location>
        <topology evidence="1">Multi-pass membrane protein</topology>
    </subcellularLocation>
</comment>
<accession>A0A5C4T8Y5</accession>
<evidence type="ECO:0000256" key="6">
    <source>
        <dbReference type="ARBA" id="ARBA00023136"/>
    </source>
</evidence>
<dbReference type="CDD" id="cd17329">
    <property type="entry name" value="MFS_MdtH_MDR_like"/>
    <property type="match status" value="1"/>
</dbReference>
<evidence type="ECO:0000259" key="8">
    <source>
        <dbReference type="PROSITE" id="PS50850"/>
    </source>
</evidence>
<dbReference type="PANTHER" id="PTHR23517:SF2">
    <property type="entry name" value="MULTIDRUG RESISTANCE PROTEIN MDTH"/>
    <property type="match status" value="1"/>
</dbReference>
<dbReference type="InterPro" id="IPR020846">
    <property type="entry name" value="MFS_dom"/>
</dbReference>
<feature type="transmembrane region" description="Helical" evidence="7">
    <location>
        <begin position="15"/>
        <end position="36"/>
    </location>
</feature>
<gene>
    <name evidence="9" type="ORF">FE784_18350</name>
</gene>
<feature type="transmembrane region" description="Helical" evidence="7">
    <location>
        <begin position="364"/>
        <end position="386"/>
    </location>
</feature>
<dbReference type="GO" id="GO:0005886">
    <property type="term" value="C:plasma membrane"/>
    <property type="evidence" value="ECO:0007669"/>
    <property type="project" value="UniProtKB-SubCell"/>
</dbReference>
<evidence type="ECO:0000256" key="3">
    <source>
        <dbReference type="ARBA" id="ARBA00022475"/>
    </source>
</evidence>
<evidence type="ECO:0000256" key="7">
    <source>
        <dbReference type="SAM" id="Phobius"/>
    </source>
</evidence>
<dbReference type="SUPFAM" id="SSF103473">
    <property type="entry name" value="MFS general substrate transporter"/>
    <property type="match status" value="1"/>
</dbReference>
<feature type="transmembrane region" description="Helical" evidence="7">
    <location>
        <begin position="274"/>
        <end position="292"/>
    </location>
</feature>
<keyword evidence="6 7" id="KW-0472">Membrane</keyword>
<organism evidence="9 10">
    <name type="scientific">Paenibacillus hemerocallicola</name>
    <dbReference type="NCBI Taxonomy" id="1172614"/>
    <lineage>
        <taxon>Bacteria</taxon>
        <taxon>Bacillati</taxon>
        <taxon>Bacillota</taxon>
        <taxon>Bacilli</taxon>
        <taxon>Bacillales</taxon>
        <taxon>Paenibacillaceae</taxon>
        <taxon>Paenibacillus</taxon>
    </lineage>
</organism>
<feature type="transmembrane region" description="Helical" evidence="7">
    <location>
        <begin position="211"/>
        <end position="233"/>
    </location>
</feature>
<dbReference type="GO" id="GO:0022857">
    <property type="term" value="F:transmembrane transporter activity"/>
    <property type="evidence" value="ECO:0007669"/>
    <property type="project" value="InterPro"/>
</dbReference>
<feature type="transmembrane region" description="Helical" evidence="7">
    <location>
        <begin position="298"/>
        <end position="323"/>
    </location>
</feature>
<keyword evidence="2" id="KW-0813">Transport</keyword>
<dbReference type="InterPro" id="IPR036259">
    <property type="entry name" value="MFS_trans_sf"/>
</dbReference>
<dbReference type="Gene3D" id="1.20.1250.20">
    <property type="entry name" value="MFS general substrate transporter like domains"/>
    <property type="match status" value="1"/>
</dbReference>
<evidence type="ECO:0000256" key="4">
    <source>
        <dbReference type="ARBA" id="ARBA00022692"/>
    </source>
</evidence>
<feature type="transmembrane region" description="Helical" evidence="7">
    <location>
        <begin position="335"/>
        <end position="358"/>
    </location>
</feature>
<reference evidence="9 10" key="1">
    <citation type="submission" date="2019-05" db="EMBL/GenBank/DDBJ databases">
        <title>We sequenced the genome of Paenibacillus hemerocallicola KCTC 33185 for further insight into its adaptation and study the phylogeny of Paenibacillus.</title>
        <authorList>
            <person name="Narsing Rao M.P."/>
        </authorList>
    </citation>
    <scope>NUCLEOTIDE SEQUENCE [LARGE SCALE GENOMIC DNA]</scope>
    <source>
        <strain evidence="9 10">KCTC 33185</strain>
    </source>
</reference>
<keyword evidence="3" id="KW-1003">Cell membrane</keyword>
<dbReference type="EMBL" id="VDCQ01000025">
    <property type="protein sequence ID" value="TNJ64809.1"/>
    <property type="molecule type" value="Genomic_DNA"/>
</dbReference>
<feature type="transmembrane region" description="Helical" evidence="7">
    <location>
        <begin position="103"/>
        <end position="124"/>
    </location>
</feature>
<comment type="caution">
    <text evidence="9">The sequence shown here is derived from an EMBL/GenBank/DDBJ whole genome shotgun (WGS) entry which is preliminary data.</text>
</comment>
<dbReference type="InterPro" id="IPR050171">
    <property type="entry name" value="MFS_Transporters"/>
</dbReference>